<dbReference type="CDD" id="cd00054">
    <property type="entry name" value="EGF_CA"/>
    <property type="match status" value="1"/>
</dbReference>
<evidence type="ECO:0000256" key="2">
    <source>
        <dbReference type="ARBA" id="ARBA00022729"/>
    </source>
</evidence>
<accession>A0A0D8XDP8</accession>
<evidence type="ECO:0000256" key="5">
    <source>
        <dbReference type="PROSITE-ProRule" id="PRU00076"/>
    </source>
</evidence>
<dbReference type="FunFam" id="2.10.25.10:FF:000038">
    <property type="entry name" value="Fibrillin 2"/>
    <property type="match status" value="1"/>
</dbReference>
<dbReference type="InterPro" id="IPR001881">
    <property type="entry name" value="EGF-like_Ca-bd_dom"/>
</dbReference>
<keyword evidence="9" id="KW-1185">Reference proteome</keyword>
<dbReference type="PANTHER" id="PTHR24050">
    <property type="entry name" value="PA14 DOMAIN-CONTAINING PROTEIN"/>
    <property type="match status" value="1"/>
</dbReference>
<dbReference type="InterPro" id="IPR000152">
    <property type="entry name" value="EGF-type_Asp/Asn_hydroxyl_site"/>
</dbReference>
<keyword evidence="3" id="KW-0677">Repeat</keyword>
<keyword evidence="4" id="KW-1015">Disulfide bond</keyword>
<proteinExistence type="predicted"/>
<dbReference type="InterPro" id="IPR003886">
    <property type="entry name" value="NIDO_dom"/>
</dbReference>
<dbReference type="InterPro" id="IPR018097">
    <property type="entry name" value="EGF_Ca-bd_CS"/>
</dbReference>
<dbReference type="OrthoDB" id="10045365at2759"/>
<dbReference type="PANTHER" id="PTHR24050:SF28">
    <property type="entry name" value="UROMODULIN-LIKE"/>
    <property type="match status" value="1"/>
</dbReference>
<dbReference type="SUPFAM" id="SSF57184">
    <property type="entry name" value="Growth factor receptor domain"/>
    <property type="match status" value="1"/>
</dbReference>
<comment type="caution">
    <text evidence="5">Lacks conserved residue(s) required for the propagation of feature annotation.</text>
</comment>
<dbReference type="InterPro" id="IPR000742">
    <property type="entry name" value="EGF"/>
</dbReference>
<evidence type="ECO:0000256" key="4">
    <source>
        <dbReference type="ARBA" id="ARBA00023157"/>
    </source>
</evidence>
<protein>
    <submittedName>
        <fullName evidence="8">Calcium binding EGF domain protein</fullName>
    </submittedName>
</protein>
<dbReference type="SMART" id="SM00539">
    <property type="entry name" value="NIDO"/>
    <property type="match status" value="1"/>
</dbReference>
<evidence type="ECO:0000259" key="7">
    <source>
        <dbReference type="PROSITE" id="PS50026"/>
    </source>
</evidence>
<dbReference type="PROSITE" id="PS00010">
    <property type="entry name" value="ASX_HYDROXYL"/>
    <property type="match status" value="1"/>
</dbReference>
<organism evidence="8 9">
    <name type="scientific">Dictyocaulus viviparus</name>
    <name type="common">Bovine lungworm</name>
    <dbReference type="NCBI Taxonomy" id="29172"/>
    <lineage>
        <taxon>Eukaryota</taxon>
        <taxon>Metazoa</taxon>
        <taxon>Ecdysozoa</taxon>
        <taxon>Nematoda</taxon>
        <taxon>Chromadorea</taxon>
        <taxon>Rhabditida</taxon>
        <taxon>Rhabditina</taxon>
        <taxon>Rhabditomorpha</taxon>
        <taxon>Strongyloidea</taxon>
        <taxon>Metastrongylidae</taxon>
        <taxon>Dictyocaulus</taxon>
    </lineage>
</organism>
<dbReference type="InterPro" id="IPR009017">
    <property type="entry name" value="GFP"/>
</dbReference>
<keyword evidence="1 5" id="KW-0245">EGF-like domain</keyword>
<keyword evidence="6" id="KW-0812">Transmembrane</keyword>
<evidence type="ECO:0000256" key="6">
    <source>
        <dbReference type="SAM" id="Phobius"/>
    </source>
</evidence>
<dbReference type="SMART" id="SM00181">
    <property type="entry name" value="EGF"/>
    <property type="match status" value="3"/>
</dbReference>
<keyword evidence="6" id="KW-0472">Membrane</keyword>
<dbReference type="Gene3D" id="2.40.155.10">
    <property type="entry name" value="Green fluorescent protein"/>
    <property type="match status" value="1"/>
</dbReference>
<dbReference type="Proteomes" id="UP000053766">
    <property type="component" value="Unassembled WGS sequence"/>
</dbReference>
<dbReference type="PROSITE" id="PS50026">
    <property type="entry name" value="EGF_3"/>
    <property type="match status" value="2"/>
</dbReference>
<dbReference type="AlphaFoldDB" id="A0A0D8XDP8"/>
<dbReference type="GO" id="GO:0005509">
    <property type="term" value="F:calcium ion binding"/>
    <property type="evidence" value="ECO:0007669"/>
    <property type="project" value="InterPro"/>
</dbReference>
<dbReference type="SUPFAM" id="SSF57196">
    <property type="entry name" value="EGF/Laminin"/>
    <property type="match status" value="1"/>
</dbReference>
<evidence type="ECO:0000256" key="1">
    <source>
        <dbReference type="ARBA" id="ARBA00022536"/>
    </source>
</evidence>
<dbReference type="Pfam" id="PF07645">
    <property type="entry name" value="EGF_CA"/>
    <property type="match status" value="1"/>
</dbReference>
<gene>
    <name evidence="8" type="ORF">DICVIV_11283</name>
</gene>
<dbReference type="InterPro" id="IPR052235">
    <property type="entry name" value="Nephronectin_domain"/>
</dbReference>
<feature type="transmembrane region" description="Helical" evidence="6">
    <location>
        <begin position="457"/>
        <end position="482"/>
    </location>
</feature>
<name>A0A0D8XDP8_DICVI</name>
<sequence length="532" mass="59076">MVERQFRPNIRLLLVNTLSCNLPLTDFQYYRPETVSSVAILYSFNVATELSTNGVLSFDRPLPGLIERAESIREAAIFALHSQYDYVREGLVAYTCVTESDSSAYALLSRSSISIQNDFKLSAFQTKTLHLFTFDRMRQSGSENLNSFQIALAQSDNATMLTLIYEKTQSKGPMTGIASPTMYYTLPNDLLSTQSNVGQPGKWMFRVDHLLGPCPAGREHGPLCDKDCSAGRYGFSCASECHCKAGFPCDTATGFCVGGCEAGWTGLNCDQDIDECATGVVRCQANSECINSMGGYECRCRKGYSDDGKQCSRNIIFLVIICIIKEGAVERCLSRFGRSCSTNGSCEEYPDGPRCVCDHGYRGDGFLCTPQNYLHSSIEDITRYHEHEKNEDDEHTDVDDYPFVMTSWQVPLWTTQRPTSHQSNPILKIASTNKPLINVEKKGQIENQEEPANATTLLFLIGPAVLCVIWVILVIVVIAVCCKNKNGERTRNTPTKQFGGIWKPPSRTTASVISAPSNITHYGSRIRPFDAY</sequence>
<reference evidence="9" key="2">
    <citation type="journal article" date="2016" name="Sci. Rep.">
        <title>Dictyocaulus viviparus genome, variome and transcriptome elucidate lungworm biology and support future intervention.</title>
        <authorList>
            <person name="McNulty S.N."/>
            <person name="Strube C."/>
            <person name="Rosa B.A."/>
            <person name="Martin J.C."/>
            <person name="Tyagi R."/>
            <person name="Choi Y.J."/>
            <person name="Wang Q."/>
            <person name="Hallsworth Pepin K."/>
            <person name="Zhang X."/>
            <person name="Ozersky P."/>
            <person name="Wilson R.K."/>
            <person name="Sternberg P.W."/>
            <person name="Gasser R.B."/>
            <person name="Mitreva M."/>
        </authorList>
    </citation>
    <scope>NUCLEOTIDE SEQUENCE [LARGE SCALE GENOMIC DNA]</scope>
    <source>
        <strain evidence="9">HannoverDv2000</strain>
    </source>
</reference>
<keyword evidence="6" id="KW-1133">Transmembrane helix</keyword>
<dbReference type="GO" id="GO:0007160">
    <property type="term" value="P:cell-matrix adhesion"/>
    <property type="evidence" value="ECO:0007669"/>
    <property type="project" value="InterPro"/>
</dbReference>
<dbReference type="PROSITE" id="PS01186">
    <property type="entry name" value="EGF_2"/>
    <property type="match status" value="1"/>
</dbReference>
<reference evidence="8 9" key="1">
    <citation type="submission" date="2013-11" db="EMBL/GenBank/DDBJ databases">
        <title>Draft genome of the bovine lungworm Dictyocaulus viviparus.</title>
        <authorList>
            <person name="Mitreva M."/>
        </authorList>
    </citation>
    <scope>NUCLEOTIDE SEQUENCE [LARGE SCALE GENOMIC DNA]</scope>
    <source>
        <strain evidence="8 9">HannoverDv2000</strain>
    </source>
</reference>
<evidence type="ECO:0000313" key="8">
    <source>
        <dbReference type="EMBL" id="KJH42723.1"/>
    </source>
</evidence>
<feature type="domain" description="EGF-like" evidence="7">
    <location>
        <begin position="328"/>
        <end position="367"/>
    </location>
</feature>
<dbReference type="Gene3D" id="2.10.25.10">
    <property type="entry name" value="Laminin"/>
    <property type="match status" value="1"/>
</dbReference>
<dbReference type="InterPro" id="IPR049883">
    <property type="entry name" value="NOTCH1_EGF-like"/>
</dbReference>
<dbReference type="EMBL" id="KN716634">
    <property type="protein sequence ID" value="KJH42723.1"/>
    <property type="molecule type" value="Genomic_DNA"/>
</dbReference>
<dbReference type="Pfam" id="PF06119">
    <property type="entry name" value="NIDO"/>
    <property type="match status" value="1"/>
</dbReference>
<dbReference type="SMART" id="SM00179">
    <property type="entry name" value="EGF_CA"/>
    <property type="match status" value="1"/>
</dbReference>
<dbReference type="InterPro" id="IPR009030">
    <property type="entry name" value="Growth_fac_rcpt_cys_sf"/>
</dbReference>
<evidence type="ECO:0000313" key="9">
    <source>
        <dbReference type="Proteomes" id="UP000053766"/>
    </source>
</evidence>
<dbReference type="Gene3D" id="2.170.300.10">
    <property type="entry name" value="Tie2 ligand-binding domain superfamily"/>
    <property type="match status" value="1"/>
</dbReference>
<feature type="domain" description="EGF-like" evidence="7">
    <location>
        <begin position="272"/>
        <end position="312"/>
    </location>
</feature>
<evidence type="ECO:0000256" key="3">
    <source>
        <dbReference type="ARBA" id="ARBA00022737"/>
    </source>
</evidence>
<keyword evidence="2" id="KW-0732">Signal</keyword>
<dbReference type="PROSITE" id="PS01187">
    <property type="entry name" value="EGF_CA"/>
    <property type="match status" value="1"/>
</dbReference>